<dbReference type="GO" id="GO:0004843">
    <property type="term" value="F:cysteine-type deubiquitinase activity"/>
    <property type="evidence" value="ECO:0007669"/>
    <property type="project" value="InterPro"/>
</dbReference>
<dbReference type="GO" id="GO:0016579">
    <property type="term" value="P:protein deubiquitination"/>
    <property type="evidence" value="ECO:0007669"/>
    <property type="project" value="InterPro"/>
</dbReference>
<sequence length="545" mass="59826">MLRKDSVTCTCYARTVKKKKKNKNCPNWRELDESLSNNMVLDLVFSLTTGPYEQDPSILFSDWDLFIYAQSGNLPIAPRSNENQSFLFRRNKVRILARRPVIPSFVFRSSPSRQMPRSTLQQSEQMKNRNRKQSDADVEDNVEQDMGSKVLGVDMGESGYSSEKAGNEDSAVESPVPHLSNGDSALASPTSSADVGGSMSPLRNRAVTEMNKELVVAIPVSTLESVGSPLSPSSVSSEVNLDCSSSISTRAHTDCMSPDLNRPVSRFEFHNDDYADSGEGVARLSPVEDDSGCVKNLLVSDLCDDISRLCTNFVQTTEPNMNGHEEKQLVYGGDAEEVELKLDNTGKGDMTSKVLSSGSTETSVVQLNEKMTSEVLSTAQAPCETQSNREVADEVCSSGVTASEVRSTGGVASWSATLLPRYQCDDGECSIQSCLNQFTALELMTGNNKVGCEKCTQCHNQGKEGKMVCTNSTKQLLVKSPPAVLILHLKRFQVHRTMFRKMSRHVSFPLVLDLAPICSTMYKVRFTLCSAEQIFVGCFKVIVIL</sequence>
<dbReference type="InterPro" id="IPR050164">
    <property type="entry name" value="Peptidase_C19"/>
</dbReference>
<dbReference type="Pfam" id="PF00443">
    <property type="entry name" value="UCH"/>
    <property type="match status" value="1"/>
</dbReference>
<dbReference type="GO" id="GO:0005829">
    <property type="term" value="C:cytosol"/>
    <property type="evidence" value="ECO:0007669"/>
    <property type="project" value="TreeGrafter"/>
</dbReference>
<evidence type="ECO:0000259" key="3">
    <source>
        <dbReference type="Pfam" id="PF00443"/>
    </source>
</evidence>
<dbReference type="PANTHER" id="PTHR24006:SF781">
    <property type="entry name" value="LD34905P"/>
    <property type="match status" value="1"/>
</dbReference>
<name>A0A067R838_ZOONE</name>
<feature type="region of interest" description="Disordered" evidence="2">
    <location>
        <begin position="107"/>
        <end position="198"/>
    </location>
</feature>
<dbReference type="SUPFAM" id="SSF54001">
    <property type="entry name" value="Cysteine proteinases"/>
    <property type="match status" value="1"/>
</dbReference>
<feature type="domain" description="Peptidase C19 ubiquitin carboxyl-terminal hydrolase" evidence="3">
    <location>
        <begin position="454"/>
        <end position="520"/>
    </location>
</feature>
<gene>
    <name evidence="4" type="ORF">L798_06602</name>
</gene>
<feature type="compositionally biased region" description="Polar residues" evidence="2">
    <location>
        <begin position="181"/>
        <end position="193"/>
    </location>
</feature>
<comment type="similarity">
    <text evidence="1">Belongs to the peptidase C19 family.</text>
</comment>
<dbReference type="InterPro" id="IPR038765">
    <property type="entry name" value="Papain-like_cys_pep_sf"/>
</dbReference>
<evidence type="ECO:0000256" key="1">
    <source>
        <dbReference type="ARBA" id="ARBA00009085"/>
    </source>
</evidence>
<dbReference type="Gene3D" id="3.90.70.10">
    <property type="entry name" value="Cysteine proteinases"/>
    <property type="match status" value="1"/>
</dbReference>
<dbReference type="Proteomes" id="UP000027135">
    <property type="component" value="Unassembled WGS sequence"/>
</dbReference>
<dbReference type="PANTHER" id="PTHR24006">
    <property type="entry name" value="UBIQUITIN CARBOXYL-TERMINAL HYDROLASE"/>
    <property type="match status" value="1"/>
</dbReference>
<keyword evidence="4" id="KW-0378">Hydrolase</keyword>
<accession>A0A067R838</accession>
<proteinExistence type="inferred from homology"/>
<evidence type="ECO:0000313" key="4">
    <source>
        <dbReference type="EMBL" id="KDR18622.1"/>
    </source>
</evidence>
<reference evidence="4 5" key="1">
    <citation type="journal article" date="2014" name="Nat. Commun.">
        <title>Molecular traces of alternative social organization in a termite genome.</title>
        <authorList>
            <person name="Terrapon N."/>
            <person name="Li C."/>
            <person name="Robertson H.M."/>
            <person name="Ji L."/>
            <person name="Meng X."/>
            <person name="Booth W."/>
            <person name="Chen Z."/>
            <person name="Childers C.P."/>
            <person name="Glastad K.M."/>
            <person name="Gokhale K."/>
            <person name="Gowin J."/>
            <person name="Gronenberg W."/>
            <person name="Hermansen R.A."/>
            <person name="Hu H."/>
            <person name="Hunt B.G."/>
            <person name="Huylmans A.K."/>
            <person name="Khalil S.M."/>
            <person name="Mitchell R.D."/>
            <person name="Munoz-Torres M.C."/>
            <person name="Mustard J.A."/>
            <person name="Pan H."/>
            <person name="Reese J.T."/>
            <person name="Scharf M.E."/>
            <person name="Sun F."/>
            <person name="Vogel H."/>
            <person name="Xiao J."/>
            <person name="Yang W."/>
            <person name="Yang Z."/>
            <person name="Yang Z."/>
            <person name="Zhou J."/>
            <person name="Zhu J."/>
            <person name="Brent C.S."/>
            <person name="Elsik C.G."/>
            <person name="Goodisman M.A."/>
            <person name="Liberles D.A."/>
            <person name="Roe R.M."/>
            <person name="Vargo E.L."/>
            <person name="Vilcinskas A."/>
            <person name="Wang J."/>
            <person name="Bornberg-Bauer E."/>
            <person name="Korb J."/>
            <person name="Zhang G."/>
            <person name="Liebig J."/>
        </authorList>
    </citation>
    <scope>NUCLEOTIDE SEQUENCE [LARGE SCALE GENOMIC DNA]</scope>
    <source>
        <tissue evidence="4">Whole organism</tissue>
    </source>
</reference>
<dbReference type="eggNOG" id="KOG1873">
    <property type="taxonomic scope" value="Eukaryota"/>
</dbReference>
<dbReference type="EMBL" id="KK852680">
    <property type="protein sequence ID" value="KDR18622.1"/>
    <property type="molecule type" value="Genomic_DNA"/>
</dbReference>
<dbReference type="InterPro" id="IPR001394">
    <property type="entry name" value="Peptidase_C19_UCH"/>
</dbReference>
<dbReference type="GO" id="GO:0005634">
    <property type="term" value="C:nucleus"/>
    <property type="evidence" value="ECO:0007669"/>
    <property type="project" value="TreeGrafter"/>
</dbReference>
<organism evidence="4 5">
    <name type="scientific">Zootermopsis nevadensis</name>
    <name type="common">Dampwood termite</name>
    <dbReference type="NCBI Taxonomy" id="136037"/>
    <lineage>
        <taxon>Eukaryota</taxon>
        <taxon>Metazoa</taxon>
        <taxon>Ecdysozoa</taxon>
        <taxon>Arthropoda</taxon>
        <taxon>Hexapoda</taxon>
        <taxon>Insecta</taxon>
        <taxon>Pterygota</taxon>
        <taxon>Neoptera</taxon>
        <taxon>Polyneoptera</taxon>
        <taxon>Dictyoptera</taxon>
        <taxon>Blattodea</taxon>
        <taxon>Blattoidea</taxon>
        <taxon>Termitoidae</taxon>
        <taxon>Termopsidae</taxon>
        <taxon>Zootermopsis</taxon>
    </lineage>
</organism>
<protein>
    <submittedName>
        <fullName evidence="4">Ubiquitin carboxyl-terminal hydrolase 45</fullName>
    </submittedName>
</protein>
<dbReference type="InParanoid" id="A0A067R838"/>
<feature type="compositionally biased region" description="Polar residues" evidence="2">
    <location>
        <begin position="107"/>
        <end position="125"/>
    </location>
</feature>
<dbReference type="AlphaFoldDB" id="A0A067R838"/>
<evidence type="ECO:0000256" key="2">
    <source>
        <dbReference type="SAM" id="MobiDB-lite"/>
    </source>
</evidence>
<keyword evidence="5" id="KW-1185">Reference proteome</keyword>
<evidence type="ECO:0000313" key="5">
    <source>
        <dbReference type="Proteomes" id="UP000027135"/>
    </source>
</evidence>